<keyword evidence="1" id="KW-1133">Transmembrane helix</keyword>
<keyword evidence="1" id="KW-0472">Membrane</keyword>
<proteinExistence type="predicted"/>
<organism evidence="3 4">
    <name type="scientific">Nitratireductor aestuarii</name>
    <dbReference type="NCBI Taxonomy" id="1735103"/>
    <lineage>
        <taxon>Bacteria</taxon>
        <taxon>Pseudomonadati</taxon>
        <taxon>Pseudomonadota</taxon>
        <taxon>Alphaproteobacteria</taxon>
        <taxon>Hyphomicrobiales</taxon>
        <taxon>Phyllobacteriaceae</taxon>
        <taxon>Nitratireductor</taxon>
    </lineage>
</organism>
<comment type="caution">
    <text evidence="3">The sequence shown here is derived from an EMBL/GenBank/DDBJ whole genome shotgun (WGS) entry which is preliminary data.</text>
</comment>
<evidence type="ECO:0000313" key="4">
    <source>
        <dbReference type="Proteomes" id="UP000636264"/>
    </source>
</evidence>
<dbReference type="Pfam" id="PF11157">
    <property type="entry name" value="DUF2937"/>
    <property type="match status" value="1"/>
</dbReference>
<name>A0A916W687_9HYPH</name>
<evidence type="ECO:0008006" key="5">
    <source>
        <dbReference type="Google" id="ProtNLM"/>
    </source>
</evidence>
<accession>A0A916W687</accession>
<reference evidence="3" key="2">
    <citation type="submission" date="2020-09" db="EMBL/GenBank/DDBJ databases">
        <authorList>
            <person name="Sun Q."/>
            <person name="Zhou Y."/>
        </authorList>
    </citation>
    <scope>NUCLEOTIDE SEQUENCE</scope>
    <source>
        <strain evidence="3">CGMCC 1.15320</strain>
    </source>
</reference>
<dbReference type="InterPro" id="IPR022584">
    <property type="entry name" value="DUF2937"/>
</dbReference>
<keyword evidence="2" id="KW-0732">Signal</keyword>
<sequence>MRPGRILTLLTVCAGAVLASQAPEFAQQYRQRLGGAIEELAVVIADFDADATRNNLNREQALDVHRRAQEPFLKDRGVSMETAIRRLDRLSLQAKEFETLPPLLRPVAIAYGPDQRLLDGTLRDFEPAVPVTPHGAVWTGAGALLAYLIAKLFGLPFRRKRRANARHLVR</sequence>
<evidence type="ECO:0000256" key="2">
    <source>
        <dbReference type="SAM" id="SignalP"/>
    </source>
</evidence>
<dbReference type="Proteomes" id="UP000636264">
    <property type="component" value="Unassembled WGS sequence"/>
</dbReference>
<feature type="chain" id="PRO_5036907615" description="DUF2937 domain-containing protein" evidence="2">
    <location>
        <begin position="23"/>
        <end position="170"/>
    </location>
</feature>
<keyword evidence="1" id="KW-0812">Transmembrane</keyword>
<gene>
    <name evidence="3" type="ORF">GCM10011385_25180</name>
</gene>
<evidence type="ECO:0000313" key="3">
    <source>
        <dbReference type="EMBL" id="GGA70333.1"/>
    </source>
</evidence>
<feature type="transmembrane region" description="Helical" evidence="1">
    <location>
        <begin position="136"/>
        <end position="157"/>
    </location>
</feature>
<dbReference type="EMBL" id="BMIF01000007">
    <property type="protein sequence ID" value="GGA70333.1"/>
    <property type="molecule type" value="Genomic_DNA"/>
</dbReference>
<dbReference type="AlphaFoldDB" id="A0A916W687"/>
<reference evidence="3" key="1">
    <citation type="journal article" date="2014" name="Int. J. Syst. Evol. Microbiol.">
        <title>Complete genome sequence of Corynebacterium casei LMG S-19264T (=DSM 44701T), isolated from a smear-ripened cheese.</title>
        <authorList>
            <consortium name="US DOE Joint Genome Institute (JGI-PGF)"/>
            <person name="Walter F."/>
            <person name="Albersmeier A."/>
            <person name="Kalinowski J."/>
            <person name="Ruckert C."/>
        </authorList>
    </citation>
    <scope>NUCLEOTIDE SEQUENCE</scope>
    <source>
        <strain evidence="3">CGMCC 1.15320</strain>
    </source>
</reference>
<evidence type="ECO:0000256" key="1">
    <source>
        <dbReference type="SAM" id="Phobius"/>
    </source>
</evidence>
<keyword evidence="4" id="KW-1185">Reference proteome</keyword>
<protein>
    <recommendedName>
        <fullName evidence="5">DUF2937 domain-containing protein</fullName>
    </recommendedName>
</protein>
<feature type="signal peptide" evidence="2">
    <location>
        <begin position="1"/>
        <end position="22"/>
    </location>
</feature>